<evidence type="ECO:0000256" key="8">
    <source>
        <dbReference type="SAM" id="Phobius"/>
    </source>
</evidence>
<dbReference type="PANTHER" id="PTHR34856:SF2">
    <property type="entry name" value="PROTEIN NRFD"/>
    <property type="match status" value="1"/>
</dbReference>
<evidence type="ECO:0000256" key="1">
    <source>
        <dbReference type="ARBA" id="ARBA00004651"/>
    </source>
</evidence>
<dbReference type="Gene3D" id="1.20.1630.10">
    <property type="entry name" value="Formate dehydrogenase/DMSO reductase domain"/>
    <property type="match status" value="1"/>
</dbReference>
<dbReference type="RefSeq" id="WP_225918592.1">
    <property type="nucleotide sequence ID" value="NZ_BOPO01000053.1"/>
</dbReference>
<keyword evidence="6 8" id="KW-0472">Membrane</keyword>
<dbReference type="PANTHER" id="PTHR34856">
    <property type="entry name" value="PROTEIN NRFD"/>
    <property type="match status" value="1"/>
</dbReference>
<comment type="similarity">
    <text evidence="2">Belongs to the NrfD family.</text>
</comment>
<dbReference type="EMBL" id="BOPO01000053">
    <property type="protein sequence ID" value="GIL27762.1"/>
    <property type="molecule type" value="Genomic_DNA"/>
</dbReference>
<keyword evidence="10" id="KW-1185">Reference proteome</keyword>
<evidence type="ECO:0000256" key="7">
    <source>
        <dbReference type="SAM" id="MobiDB-lite"/>
    </source>
</evidence>
<evidence type="ECO:0000256" key="2">
    <source>
        <dbReference type="ARBA" id="ARBA00008929"/>
    </source>
</evidence>
<dbReference type="InterPro" id="IPR005614">
    <property type="entry name" value="NrfD-like"/>
</dbReference>
<dbReference type="AlphaFoldDB" id="A0A8J4ADQ0"/>
<protein>
    <submittedName>
        <fullName evidence="9">Polysulfide reductase</fullName>
    </submittedName>
</protein>
<dbReference type="InterPro" id="IPR052049">
    <property type="entry name" value="Electron_transfer_protein"/>
</dbReference>
<proteinExistence type="inferred from homology"/>
<dbReference type="Pfam" id="PF03916">
    <property type="entry name" value="NrfD"/>
    <property type="match status" value="1"/>
</dbReference>
<feature type="transmembrane region" description="Helical" evidence="8">
    <location>
        <begin position="122"/>
        <end position="142"/>
    </location>
</feature>
<sequence length="324" mass="32991">MNHRSPDAPSDRAPRRRRRGGEQPMVPRAEFGSYYGKPILNPPVWAAADVGGYLFFGGLAGASAVIAAGARLTGRPRLARISATGAAGAGLVSFAALIHDLGRPDRFLNMLRVLKPTSPMSVGTWVLGPFVPLAGVAAASALTGRFRWLGSLAGTGAAVLGPAVSAYTGALIANTAVPAWHDAHRELPFVFTASSAAAAGGLGLFAPTAESAPARVLAVAGAGGELLAFERMRHRMGLTAEPYGSGRAGRLIKAGTALSVAGALGAVLGRRSRLASAASGAALLAASLCTRLGIFHGGVASAEDPKYTVVPQRERLRAAADDDS</sequence>
<dbReference type="GO" id="GO:0005886">
    <property type="term" value="C:plasma membrane"/>
    <property type="evidence" value="ECO:0007669"/>
    <property type="project" value="UniProtKB-SubCell"/>
</dbReference>
<feature type="transmembrane region" description="Helical" evidence="8">
    <location>
        <begin position="81"/>
        <end position="102"/>
    </location>
</feature>
<feature type="compositionally biased region" description="Basic and acidic residues" evidence="7">
    <location>
        <begin position="1"/>
        <end position="13"/>
    </location>
</feature>
<reference evidence="10" key="1">
    <citation type="journal article" date="2021" name="Int. J. Syst. Evol. Microbiol.">
        <title>Actinocatenispora comari sp. nov., an endophytic actinomycete isolated from aerial parts of Comarum salesowianum.</title>
        <authorList>
            <person name="Oyunbileg N."/>
            <person name="Iizaka Y."/>
            <person name="Hamada M."/>
            <person name="Davaapurev B.O."/>
            <person name="Fukumoto A."/>
            <person name="Tsetseg B."/>
            <person name="Kato F."/>
            <person name="Tamura T."/>
            <person name="Batkhuu J."/>
            <person name="Anzai Y."/>
        </authorList>
    </citation>
    <scope>NUCLEOTIDE SEQUENCE [LARGE SCALE GENOMIC DNA]</scope>
    <source>
        <strain evidence="10">NUM-2625</strain>
    </source>
</reference>
<comment type="subcellular location">
    <subcellularLocation>
        <location evidence="1">Cell membrane</location>
        <topology evidence="1">Multi-pass membrane protein</topology>
    </subcellularLocation>
</comment>
<evidence type="ECO:0000256" key="5">
    <source>
        <dbReference type="ARBA" id="ARBA00022989"/>
    </source>
</evidence>
<evidence type="ECO:0000256" key="4">
    <source>
        <dbReference type="ARBA" id="ARBA00022692"/>
    </source>
</evidence>
<evidence type="ECO:0000256" key="3">
    <source>
        <dbReference type="ARBA" id="ARBA00022475"/>
    </source>
</evidence>
<name>A0A8J4ADQ0_9ACTN</name>
<keyword evidence="5 8" id="KW-1133">Transmembrane helix</keyword>
<evidence type="ECO:0000313" key="10">
    <source>
        <dbReference type="Proteomes" id="UP000614996"/>
    </source>
</evidence>
<evidence type="ECO:0000256" key="6">
    <source>
        <dbReference type="ARBA" id="ARBA00023136"/>
    </source>
</evidence>
<feature type="transmembrane region" description="Helical" evidence="8">
    <location>
        <begin position="187"/>
        <end position="206"/>
    </location>
</feature>
<keyword evidence="4 8" id="KW-0812">Transmembrane</keyword>
<evidence type="ECO:0000313" key="9">
    <source>
        <dbReference type="EMBL" id="GIL27762.1"/>
    </source>
</evidence>
<dbReference type="Proteomes" id="UP000614996">
    <property type="component" value="Unassembled WGS sequence"/>
</dbReference>
<keyword evidence="3" id="KW-1003">Cell membrane</keyword>
<organism evidence="9 10">
    <name type="scientific">Actinocatenispora comari</name>
    <dbReference type="NCBI Taxonomy" id="2807577"/>
    <lineage>
        <taxon>Bacteria</taxon>
        <taxon>Bacillati</taxon>
        <taxon>Actinomycetota</taxon>
        <taxon>Actinomycetes</taxon>
        <taxon>Micromonosporales</taxon>
        <taxon>Micromonosporaceae</taxon>
        <taxon>Actinocatenispora</taxon>
    </lineage>
</organism>
<gene>
    <name evidence="9" type="ORF">NUM_30160</name>
</gene>
<comment type="caution">
    <text evidence="9">The sequence shown here is derived from an EMBL/GenBank/DDBJ whole genome shotgun (WGS) entry which is preliminary data.</text>
</comment>
<feature type="region of interest" description="Disordered" evidence="7">
    <location>
        <begin position="1"/>
        <end position="24"/>
    </location>
</feature>
<feature type="transmembrane region" description="Helical" evidence="8">
    <location>
        <begin position="50"/>
        <end position="69"/>
    </location>
</feature>
<accession>A0A8J4ADQ0</accession>